<evidence type="ECO:0000313" key="3">
    <source>
        <dbReference type="Proteomes" id="UP000826802"/>
    </source>
</evidence>
<dbReference type="InterPro" id="IPR007630">
    <property type="entry name" value="RNA_pol_sigma70_r4"/>
</dbReference>
<dbReference type="Proteomes" id="UP000826802">
    <property type="component" value="Chromosome"/>
</dbReference>
<protein>
    <recommendedName>
        <fullName evidence="1">RNA polymerase sigma-70 region 4 domain-containing protein</fullName>
    </recommendedName>
</protein>
<dbReference type="SUPFAM" id="SSF88659">
    <property type="entry name" value="Sigma3 and sigma4 domains of RNA polymerase sigma factors"/>
    <property type="match status" value="1"/>
</dbReference>
<proteinExistence type="predicted"/>
<evidence type="ECO:0000313" key="2">
    <source>
        <dbReference type="EMBL" id="QYA41340.1"/>
    </source>
</evidence>
<dbReference type="GO" id="GO:0006352">
    <property type="term" value="P:DNA-templated transcription initiation"/>
    <property type="evidence" value="ECO:0007669"/>
    <property type="project" value="InterPro"/>
</dbReference>
<accession>A0AAE7Q5V5</accession>
<name>A0AAE7Q5V5_9STAP</name>
<reference evidence="2 3" key="1">
    <citation type="submission" date="2021-07" db="EMBL/GenBank/DDBJ databases">
        <title>Prevalence and characterization of methicillin-resistant Macrococcus spp. in food producing animals and meat in Switzerland in 2019.</title>
        <authorList>
            <person name="Keller J.E."/>
            <person name="Schwendener S."/>
            <person name="Neuenschwander J."/>
            <person name="Overesch G."/>
            <person name="Perreten V."/>
        </authorList>
    </citation>
    <scope>NUCLEOTIDE SEQUENCE [LARGE SCALE GENOMIC DNA]</scope>
    <source>
        <strain evidence="2 3">19Msa0936</strain>
    </source>
</reference>
<evidence type="ECO:0000259" key="1">
    <source>
        <dbReference type="Pfam" id="PF04545"/>
    </source>
</evidence>
<sequence length="222" mass="25692">MLSLFVMDVSGSTKFDNTAAISHTLVHLTEEIEQWTKDVSFKYINFRMGDELFFVSDSLSATLFTSFYIKLLWPYKSQPIKFGIAASNEEIPTGNLEHWNAPIIKQARRNLTQIKQSDITDFHLTIEEQDVTVINNVLYPYLTEIVHNHSEMQQQVLLLSYVYDQQKEIAQVLGKSLSTISEHLKRSHKKQLMLIEAALTQLDDNNHNTLYIQNTFKEYALC</sequence>
<dbReference type="GeneID" id="99097615"/>
<keyword evidence="3" id="KW-1185">Reference proteome</keyword>
<organism evidence="2 3">
    <name type="scientific">Macrococcoides bohemicum</name>
    <dbReference type="NCBI Taxonomy" id="1903056"/>
    <lineage>
        <taxon>Bacteria</taxon>
        <taxon>Bacillati</taxon>
        <taxon>Bacillota</taxon>
        <taxon>Bacilli</taxon>
        <taxon>Bacillales</taxon>
        <taxon>Staphylococcaceae</taxon>
        <taxon>Macrococcoides</taxon>
    </lineage>
</organism>
<feature type="domain" description="RNA polymerase sigma-70 region 4" evidence="1">
    <location>
        <begin position="151"/>
        <end position="188"/>
    </location>
</feature>
<dbReference type="GO" id="GO:0003700">
    <property type="term" value="F:DNA-binding transcription factor activity"/>
    <property type="evidence" value="ECO:0007669"/>
    <property type="project" value="InterPro"/>
</dbReference>
<dbReference type="InterPro" id="IPR013324">
    <property type="entry name" value="RNA_pol_sigma_r3/r4-like"/>
</dbReference>
<gene>
    <name evidence="2" type="ORF">KYI11_06695</name>
</gene>
<dbReference type="EMBL" id="CP079981">
    <property type="protein sequence ID" value="QYA41340.1"/>
    <property type="molecule type" value="Genomic_DNA"/>
</dbReference>
<dbReference type="RefSeq" id="WP_203545452.1">
    <property type="nucleotide sequence ID" value="NZ_CP054482.1"/>
</dbReference>
<dbReference type="Pfam" id="PF04545">
    <property type="entry name" value="Sigma70_r4"/>
    <property type="match status" value="1"/>
</dbReference>
<dbReference type="AlphaFoldDB" id="A0AAE7Q5V5"/>